<dbReference type="Proteomes" id="UP001056120">
    <property type="component" value="Linkage Group LG15"/>
</dbReference>
<dbReference type="EMBL" id="CM042032">
    <property type="protein sequence ID" value="KAI3776686.1"/>
    <property type="molecule type" value="Genomic_DNA"/>
</dbReference>
<reference evidence="2" key="1">
    <citation type="journal article" date="2022" name="Mol. Ecol. Resour.">
        <title>The genomes of chicory, endive, great burdock and yacon provide insights into Asteraceae palaeo-polyploidization history and plant inulin production.</title>
        <authorList>
            <person name="Fan W."/>
            <person name="Wang S."/>
            <person name="Wang H."/>
            <person name="Wang A."/>
            <person name="Jiang F."/>
            <person name="Liu H."/>
            <person name="Zhao H."/>
            <person name="Xu D."/>
            <person name="Zhang Y."/>
        </authorList>
    </citation>
    <scope>NUCLEOTIDE SEQUENCE [LARGE SCALE GENOMIC DNA]</scope>
    <source>
        <strain evidence="2">cv. Yunnan</strain>
    </source>
</reference>
<gene>
    <name evidence="1" type="ORF">L1987_46474</name>
</gene>
<accession>A0ACB9G0S9</accession>
<comment type="caution">
    <text evidence="1">The sequence shown here is derived from an EMBL/GenBank/DDBJ whole genome shotgun (WGS) entry which is preliminary data.</text>
</comment>
<sequence>MPEKVNWFCDECNSVWNVNLEGLEIISSPTRPIRSREHTPAFPIIREPAIKVPVPVDEAQAPVDRALTPPPKDTRPAGEGIVLGESSVYEIGGKSAAGGGMVLKGKVECLDDVSDAHYGRFVTLEEERLLEEDATNKMHFHINDLEVAGVTTGQRLQALEDRLGVTEVGLLTVQQRMSGMAVSLDLTQAYSFDIVWVDVVQHKLPMAPATRTGGSSGSTPLPSSSEDLAQVVEAGEKFGDVEKKPFDGKRKNSGFPKSRSGFKNKRN</sequence>
<keyword evidence="2" id="KW-1185">Reference proteome</keyword>
<organism evidence="1 2">
    <name type="scientific">Smallanthus sonchifolius</name>
    <dbReference type="NCBI Taxonomy" id="185202"/>
    <lineage>
        <taxon>Eukaryota</taxon>
        <taxon>Viridiplantae</taxon>
        <taxon>Streptophyta</taxon>
        <taxon>Embryophyta</taxon>
        <taxon>Tracheophyta</taxon>
        <taxon>Spermatophyta</taxon>
        <taxon>Magnoliopsida</taxon>
        <taxon>eudicotyledons</taxon>
        <taxon>Gunneridae</taxon>
        <taxon>Pentapetalae</taxon>
        <taxon>asterids</taxon>
        <taxon>campanulids</taxon>
        <taxon>Asterales</taxon>
        <taxon>Asteraceae</taxon>
        <taxon>Asteroideae</taxon>
        <taxon>Heliantheae alliance</taxon>
        <taxon>Millerieae</taxon>
        <taxon>Smallanthus</taxon>
    </lineage>
</organism>
<protein>
    <submittedName>
        <fullName evidence="1">Uncharacterized protein</fullName>
    </submittedName>
</protein>
<reference evidence="1 2" key="2">
    <citation type="journal article" date="2022" name="Mol. Ecol. Resour.">
        <title>The genomes of chicory, endive, great burdock and yacon provide insights into Asteraceae paleo-polyploidization history and plant inulin production.</title>
        <authorList>
            <person name="Fan W."/>
            <person name="Wang S."/>
            <person name="Wang H."/>
            <person name="Wang A."/>
            <person name="Jiang F."/>
            <person name="Liu H."/>
            <person name="Zhao H."/>
            <person name="Xu D."/>
            <person name="Zhang Y."/>
        </authorList>
    </citation>
    <scope>NUCLEOTIDE SEQUENCE [LARGE SCALE GENOMIC DNA]</scope>
    <source>
        <strain evidence="2">cv. Yunnan</strain>
        <tissue evidence="1">Leaves</tissue>
    </source>
</reference>
<evidence type="ECO:0000313" key="1">
    <source>
        <dbReference type="EMBL" id="KAI3776686.1"/>
    </source>
</evidence>
<name>A0ACB9G0S9_9ASTR</name>
<evidence type="ECO:0000313" key="2">
    <source>
        <dbReference type="Proteomes" id="UP001056120"/>
    </source>
</evidence>
<proteinExistence type="predicted"/>